<sequence>MRFSTVAFRLIMALTSIQAAPTAQMTPSNHWLAESSPAARQNQAANQSSQAGTQSSQAGQGCAADIDRLASGIQQNIFIQGDELSTAQRIVDLLQQIDNKTVTLTPTVFNMGQALKAQLLTFVDAGVAVRTMNQGITPSGSVVTAGLAKVANSQQMELGLTSSLTGDVSVDIATGQTLVKAFAMGMQQNMQNLLDATQGCMPSDVIAQKGLQTAVRAGLKAALPSSN</sequence>
<feature type="compositionally biased region" description="Low complexity" evidence="1">
    <location>
        <begin position="35"/>
        <end position="58"/>
    </location>
</feature>
<keyword evidence="4" id="KW-1185">Reference proteome</keyword>
<dbReference type="EMBL" id="CP042195">
    <property type="protein sequence ID" value="QDS74641.1"/>
    <property type="molecule type" value="Genomic_DNA"/>
</dbReference>
<evidence type="ECO:0000313" key="3">
    <source>
        <dbReference type="EMBL" id="QDS74641.1"/>
    </source>
</evidence>
<organism evidence="3 4">
    <name type="scientific">Venturia effusa</name>
    <dbReference type="NCBI Taxonomy" id="50376"/>
    <lineage>
        <taxon>Eukaryota</taxon>
        <taxon>Fungi</taxon>
        <taxon>Dikarya</taxon>
        <taxon>Ascomycota</taxon>
        <taxon>Pezizomycotina</taxon>
        <taxon>Dothideomycetes</taxon>
        <taxon>Pleosporomycetidae</taxon>
        <taxon>Venturiales</taxon>
        <taxon>Venturiaceae</taxon>
        <taxon>Venturia</taxon>
    </lineage>
</organism>
<accession>A0A517LG84</accession>
<protein>
    <recommendedName>
        <fullName evidence="5">Cell wall protein</fullName>
    </recommendedName>
</protein>
<gene>
    <name evidence="3" type="ORF">FKW77_009232</name>
</gene>
<feature type="signal peptide" evidence="2">
    <location>
        <begin position="1"/>
        <end position="19"/>
    </location>
</feature>
<dbReference type="AlphaFoldDB" id="A0A517LG84"/>
<feature type="chain" id="PRO_5021982804" description="Cell wall protein" evidence="2">
    <location>
        <begin position="20"/>
        <end position="227"/>
    </location>
</feature>
<evidence type="ECO:0000313" key="4">
    <source>
        <dbReference type="Proteomes" id="UP000316270"/>
    </source>
</evidence>
<evidence type="ECO:0000256" key="2">
    <source>
        <dbReference type="SAM" id="SignalP"/>
    </source>
</evidence>
<reference evidence="3 4" key="1">
    <citation type="submission" date="2019-07" db="EMBL/GenBank/DDBJ databases">
        <title>Finished genome of Venturia effusa.</title>
        <authorList>
            <person name="Young C.A."/>
            <person name="Cox M.P."/>
            <person name="Ganley A.R.D."/>
            <person name="David W.J."/>
        </authorList>
    </citation>
    <scope>NUCLEOTIDE SEQUENCE [LARGE SCALE GENOMIC DNA]</scope>
    <source>
        <strain evidence="4">albino</strain>
    </source>
</reference>
<evidence type="ECO:0000256" key="1">
    <source>
        <dbReference type="SAM" id="MobiDB-lite"/>
    </source>
</evidence>
<dbReference type="STRING" id="50376.A0A517LG84"/>
<name>A0A517LG84_9PEZI</name>
<evidence type="ECO:0008006" key="5">
    <source>
        <dbReference type="Google" id="ProtNLM"/>
    </source>
</evidence>
<keyword evidence="2" id="KW-0732">Signal</keyword>
<dbReference type="Proteomes" id="UP000316270">
    <property type="component" value="Chromosome 11"/>
</dbReference>
<feature type="region of interest" description="Disordered" evidence="1">
    <location>
        <begin position="33"/>
        <end position="58"/>
    </location>
</feature>
<dbReference type="OrthoDB" id="3942644at2759"/>
<proteinExistence type="predicted"/>